<organism evidence="2">
    <name type="scientific">Anopheles coluzzii</name>
    <name type="common">African malaria mosquito</name>
    <dbReference type="NCBI Taxonomy" id="1518534"/>
    <lineage>
        <taxon>Eukaryota</taxon>
        <taxon>Metazoa</taxon>
        <taxon>Ecdysozoa</taxon>
        <taxon>Arthropoda</taxon>
        <taxon>Hexapoda</taxon>
        <taxon>Insecta</taxon>
        <taxon>Pterygota</taxon>
        <taxon>Neoptera</taxon>
        <taxon>Endopterygota</taxon>
        <taxon>Diptera</taxon>
        <taxon>Nematocera</taxon>
        <taxon>Culicoidea</taxon>
        <taxon>Culicidae</taxon>
        <taxon>Anophelinae</taxon>
        <taxon>Anopheles</taxon>
    </lineage>
</organism>
<feature type="region of interest" description="Disordered" evidence="1">
    <location>
        <begin position="1"/>
        <end position="20"/>
    </location>
</feature>
<dbReference type="EnsemblMetazoa" id="ACOM032050-RA">
    <property type="protein sequence ID" value="ACOM032050-PA.1"/>
    <property type="gene ID" value="ACOM032050"/>
</dbReference>
<feature type="region of interest" description="Disordered" evidence="1">
    <location>
        <begin position="86"/>
        <end position="139"/>
    </location>
</feature>
<feature type="compositionally biased region" description="Low complexity" evidence="1">
    <location>
        <begin position="114"/>
        <end position="139"/>
    </location>
</feature>
<name>A0A8W7PHX3_ANOCL</name>
<dbReference type="VEuPathDB" id="VectorBase:ACON2_036646"/>
<proteinExistence type="predicted"/>
<sequence>MSDKLTGGRYNRISPSSGRGSIIAYSPLPKSEQDCLQAPGNNCLAIPLSAIQTTADHASAHGLHHPINLAHANSLPVVGGMAGKLPNAGHGMVAHGDAQKHAASQQQSHHHHNNNINNNHNSNHNNGNNNNNNNANHNSSAVGHYWATLLLARTISKGNNGNGTENHWQKIMMKHCILLTTVTRKPAARTPMLVFRSRGCIFGELGKGWVGVRTFCG</sequence>
<protein>
    <submittedName>
        <fullName evidence="2">Uncharacterized protein</fullName>
    </submittedName>
</protein>
<dbReference type="Proteomes" id="UP000075882">
    <property type="component" value="Unassembled WGS sequence"/>
</dbReference>
<dbReference type="AlphaFoldDB" id="A0A8W7PHX3"/>
<evidence type="ECO:0000256" key="1">
    <source>
        <dbReference type="SAM" id="MobiDB-lite"/>
    </source>
</evidence>
<reference evidence="2" key="1">
    <citation type="submission" date="2022-08" db="UniProtKB">
        <authorList>
            <consortium name="EnsemblMetazoa"/>
        </authorList>
    </citation>
    <scope>IDENTIFICATION</scope>
</reference>
<evidence type="ECO:0000313" key="2">
    <source>
        <dbReference type="EnsemblMetazoa" id="ACOM032050-PA.1"/>
    </source>
</evidence>
<accession>A0A8W7PHX3</accession>